<feature type="transmembrane region" description="Helical" evidence="10">
    <location>
        <begin position="270"/>
        <end position="292"/>
    </location>
</feature>
<dbReference type="InterPro" id="IPR048279">
    <property type="entry name" value="MdtK-like"/>
</dbReference>
<dbReference type="GO" id="GO:0042910">
    <property type="term" value="F:xenobiotic transmembrane transporter activity"/>
    <property type="evidence" value="ECO:0007669"/>
    <property type="project" value="InterPro"/>
</dbReference>
<evidence type="ECO:0000256" key="6">
    <source>
        <dbReference type="ARBA" id="ARBA00022692"/>
    </source>
</evidence>
<reference evidence="11" key="2">
    <citation type="submission" date="2021-09" db="EMBL/GenBank/DDBJ databases">
        <authorList>
            <person name="Gilroy R."/>
        </authorList>
    </citation>
    <scope>NUCLEOTIDE SEQUENCE</scope>
    <source>
        <strain evidence="11">ChiBcec21-2208</strain>
    </source>
</reference>
<comment type="caution">
    <text evidence="11">The sequence shown here is derived from an EMBL/GenBank/DDBJ whole genome shotgun (WGS) entry which is preliminary data.</text>
</comment>
<dbReference type="GO" id="GO:0005886">
    <property type="term" value="C:plasma membrane"/>
    <property type="evidence" value="ECO:0007669"/>
    <property type="project" value="UniProtKB-SubCell"/>
</dbReference>
<dbReference type="InterPro" id="IPR002528">
    <property type="entry name" value="MATE_fam"/>
</dbReference>
<feature type="transmembrane region" description="Helical" evidence="10">
    <location>
        <begin position="133"/>
        <end position="152"/>
    </location>
</feature>
<feature type="transmembrane region" description="Helical" evidence="10">
    <location>
        <begin position="348"/>
        <end position="373"/>
    </location>
</feature>
<feature type="transmembrane region" description="Helical" evidence="10">
    <location>
        <begin position="233"/>
        <end position="258"/>
    </location>
</feature>
<dbReference type="GO" id="GO:0015297">
    <property type="term" value="F:antiporter activity"/>
    <property type="evidence" value="ECO:0007669"/>
    <property type="project" value="InterPro"/>
</dbReference>
<evidence type="ECO:0000256" key="10">
    <source>
        <dbReference type="SAM" id="Phobius"/>
    </source>
</evidence>
<evidence type="ECO:0000256" key="4">
    <source>
        <dbReference type="ARBA" id="ARBA00022448"/>
    </source>
</evidence>
<feature type="transmembrane region" description="Helical" evidence="10">
    <location>
        <begin position="385"/>
        <end position="409"/>
    </location>
</feature>
<feature type="transmembrane region" description="Helical" evidence="10">
    <location>
        <begin position="313"/>
        <end position="336"/>
    </location>
</feature>
<reference evidence="11" key="1">
    <citation type="journal article" date="2021" name="PeerJ">
        <title>Extensive microbial diversity within the chicken gut microbiome revealed by metagenomics and culture.</title>
        <authorList>
            <person name="Gilroy R."/>
            <person name="Ravi A."/>
            <person name="Getino M."/>
            <person name="Pursley I."/>
            <person name="Horton D.L."/>
            <person name="Alikhan N.F."/>
            <person name="Baker D."/>
            <person name="Gharbi K."/>
            <person name="Hall N."/>
            <person name="Watson M."/>
            <person name="Adriaenssens E.M."/>
            <person name="Foster-Nyarko E."/>
            <person name="Jarju S."/>
            <person name="Secka A."/>
            <person name="Antonio M."/>
            <person name="Oren A."/>
            <person name="Chaudhuri R.R."/>
            <person name="La Ragione R."/>
            <person name="Hildebrand F."/>
            <person name="Pallen M.J."/>
        </authorList>
    </citation>
    <scope>NUCLEOTIDE SEQUENCE</scope>
    <source>
        <strain evidence="11">ChiBcec21-2208</strain>
    </source>
</reference>
<keyword evidence="7 10" id="KW-1133">Transmembrane helix</keyword>
<dbReference type="PANTHER" id="PTHR43823:SF3">
    <property type="entry name" value="MULTIDRUG EXPORT PROTEIN MEPA"/>
    <property type="match status" value="1"/>
</dbReference>
<feature type="transmembrane region" description="Helical" evidence="10">
    <location>
        <begin position="54"/>
        <end position="78"/>
    </location>
</feature>
<keyword evidence="9" id="KW-0046">Antibiotic resistance</keyword>
<protein>
    <recommendedName>
        <fullName evidence="3">Multidrug export protein MepA</fullName>
    </recommendedName>
</protein>
<evidence type="ECO:0000256" key="5">
    <source>
        <dbReference type="ARBA" id="ARBA00022475"/>
    </source>
</evidence>
<dbReference type="PANTHER" id="PTHR43823">
    <property type="entry name" value="SPORULATION PROTEIN YKVU"/>
    <property type="match status" value="1"/>
</dbReference>
<organism evidence="11 12">
    <name type="scientific">Subdoligranulum variabile</name>
    <dbReference type="NCBI Taxonomy" id="214851"/>
    <lineage>
        <taxon>Bacteria</taxon>
        <taxon>Bacillati</taxon>
        <taxon>Bacillota</taxon>
        <taxon>Clostridia</taxon>
        <taxon>Eubacteriales</taxon>
        <taxon>Oscillospiraceae</taxon>
        <taxon>Subdoligranulum</taxon>
    </lineage>
</organism>
<evidence type="ECO:0000256" key="9">
    <source>
        <dbReference type="ARBA" id="ARBA00023251"/>
    </source>
</evidence>
<evidence type="ECO:0000256" key="7">
    <source>
        <dbReference type="ARBA" id="ARBA00022989"/>
    </source>
</evidence>
<sequence>MKKIQLSEHFTYSKLIRFTLPSMIMMVFSSIYGVVDGFFVSNFVGKTAFTAVNFILPVLMILGSVGFMFGTGGGALIAKTMGEGDDRRANELFSLIVYTSIGCGVVLAGVGFLLLRPLAQALGAEGAMLQDCIIYGSILLPAIPAYVLQYEFQCLCVTAEKPNLGLAITVASGLINMVLDALFVAVLPFGLPGAAAATALSQCVGGIFPLIYFARPNGGRLRLGRTRWSSRSLFKACTNGSSELMSNISMSLVSMLYNAQLLHYAGEDGIAAYGVLMYVSMIFQALFIGYSVGTAPVVSFHYGAGHHTELRGLLRKSASIVSVFAVVMFVGARLLAAPLSHLFVGYDAALLAMTNHAFSIFSFCFLFSGYAIFGSSFFTALNNGLISAAISFLRTLVFQIFCVLVFPLFWQVDGIWASLVAAEAMAVCVTLVFLRAKQKNYGY</sequence>
<dbReference type="InterPro" id="IPR051327">
    <property type="entry name" value="MATE_MepA_subfamily"/>
</dbReference>
<comment type="subcellular location">
    <subcellularLocation>
        <location evidence="1">Cell membrane</location>
        <topology evidence="1">Multi-pass membrane protein</topology>
    </subcellularLocation>
</comment>
<gene>
    <name evidence="11" type="ORF">K8V20_13340</name>
</gene>
<accession>A0A921IN14</accession>
<feature type="transmembrane region" description="Helical" evidence="10">
    <location>
        <begin position="164"/>
        <end position="187"/>
    </location>
</feature>
<feature type="transmembrane region" description="Helical" evidence="10">
    <location>
        <begin position="90"/>
        <end position="113"/>
    </location>
</feature>
<feature type="transmembrane region" description="Helical" evidence="10">
    <location>
        <begin position="193"/>
        <end position="213"/>
    </location>
</feature>
<evidence type="ECO:0000256" key="1">
    <source>
        <dbReference type="ARBA" id="ARBA00004651"/>
    </source>
</evidence>
<proteinExistence type="inferred from homology"/>
<evidence type="ECO:0000313" key="11">
    <source>
        <dbReference type="EMBL" id="HJG29613.1"/>
    </source>
</evidence>
<feature type="transmembrane region" description="Helical" evidence="10">
    <location>
        <begin position="415"/>
        <end position="434"/>
    </location>
</feature>
<name>A0A921IN14_9FIRM</name>
<dbReference type="AlphaFoldDB" id="A0A921IN14"/>
<evidence type="ECO:0000256" key="2">
    <source>
        <dbReference type="ARBA" id="ARBA00008417"/>
    </source>
</evidence>
<comment type="similarity">
    <text evidence="2">Belongs to the multi antimicrobial extrusion (MATE) (TC 2.A.66.1) family. MepA subfamily.</text>
</comment>
<feature type="transmembrane region" description="Helical" evidence="10">
    <location>
        <begin position="15"/>
        <end position="34"/>
    </location>
</feature>
<dbReference type="PIRSF" id="PIRSF006603">
    <property type="entry name" value="DinF"/>
    <property type="match status" value="1"/>
</dbReference>
<dbReference type="InterPro" id="IPR045070">
    <property type="entry name" value="MATE_MepA-like"/>
</dbReference>
<dbReference type="CDD" id="cd13143">
    <property type="entry name" value="MATE_MepA_like"/>
    <property type="match status" value="1"/>
</dbReference>
<keyword evidence="6 10" id="KW-0812">Transmembrane</keyword>
<keyword evidence="8 10" id="KW-0472">Membrane</keyword>
<dbReference type="EMBL" id="DYVE01000338">
    <property type="protein sequence ID" value="HJG29613.1"/>
    <property type="molecule type" value="Genomic_DNA"/>
</dbReference>
<dbReference type="Pfam" id="PF01554">
    <property type="entry name" value="MatE"/>
    <property type="match status" value="2"/>
</dbReference>
<keyword evidence="4" id="KW-0813">Transport</keyword>
<keyword evidence="5" id="KW-1003">Cell membrane</keyword>
<evidence type="ECO:0000256" key="3">
    <source>
        <dbReference type="ARBA" id="ARBA00022106"/>
    </source>
</evidence>
<evidence type="ECO:0000313" key="12">
    <source>
        <dbReference type="Proteomes" id="UP000782880"/>
    </source>
</evidence>
<dbReference type="GO" id="GO:0046677">
    <property type="term" value="P:response to antibiotic"/>
    <property type="evidence" value="ECO:0007669"/>
    <property type="project" value="UniProtKB-KW"/>
</dbReference>
<dbReference type="Proteomes" id="UP000782880">
    <property type="component" value="Unassembled WGS sequence"/>
</dbReference>
<evidence type="ECO:0000256" key="8">
    <source>
        <dbReference type="ARBA" id="ARBA00023136"/>
    </source>
</evidence>